<keyword evidence="3" id="KW-1185">Reference proteome</keyword>
<accession>A0A2C9U5V0</accession>
<keyword evidence="1" id="KW-0175">Coiled coil</keyword>
<dbReference type="AlphaFoldDB" id="A0A2C9U5V0"/>
<feature type="coiled-coil region" evidence="1">
    <location>
        <begin position="74"/>
        <end position="154"/>
    </location>
</feature>
<reference evidence="3" key="1">
    <citation type="journal article" date="2016" name="Nat. Biotechnol.">
        <title>Sequencing wild and cultivated cassava and related species reveals extensive interspecific hybridization and genetic diversity.</title>
        <authorList>
            <person name="Bredeson J.V."/>
            <person name="Lyons J.B."/>
            <person name="Prochnik S.E."/>
            <person name="Wu G.A."/>
            <person name="Ha C.M."/>
            <person name="Edsinger-Gonzales E."/>
            <person name="Grimwood J."/>
            <person name="Schmutz J."/>
            <person name="Rabbi I.Y."/>
            <person name="Egesi C."/>
            <person name="Nauluvula P."/>
            <person name="Lebot V."/>
            <person name="Ndunguru J."/>
            <person name="Mkamilo G."/>
            <person name="Bart R.S."/>
            <person name="Setter T.L."/>
            <person name="Gleadow R.M."/>
            <person name="Kulakow P."/>
            <person name="Ferguson M.E."/>
            <person name="Rounsley S."/>
            <person name="Rokhsar D.S."/>
        </authorList>
    </citation>
    <scope>NUCLEOTIDE SEQUENCE [LARGE SCALE GENOMIC DNA]</scope>
    <source>
        <strain evidence="3">cv. AM560-2</strain>
    </source>
</reference>
<protein>
    <submittedName>
        <fullName evidence="2">Uncharacterized protein</fullName>
    </submittedName>
</protein>
<proteinExistence type="predicted"/>
<dbReference type="OrthoDB" id="1903594at2759"/>
<gene>
    <name evidence="2" type="ORF">MANES_17G070400v8</name>
</gene>
<dbReference type="Proteomes" id="UP000091857">
    <property type="component" value="Chromosome 17"/>
</dbReference>
<sequence>MELSSAFRERLELMESTRNQRLSLLQAEKECEANRSQVLSSKLTNIRSMEQRCLLLDRNIAFQNFKILALKSEIESLDAKYQADLRQLRVLKSEVEELEEEEKEREVFYELKSNEIKAFKETVEKFVLKSQMQVNELKDQVNELNSAFVKLQGNNGYLCNSEIAPAEMRKSELVAVKENLDKHLASNYQLKSELQKQLQSLLSTQDQGKRKQLSQFTVSKGSMKSAF</sequence>
<organism evidence="2 3">
    <name type="scientific">Manihot esculenta</name>
    <name type="common">Cassava</name>
    <name type="synonym">Jatropha manihot</name>
    <dbReference type="NCBI Taxonomy" id="3983"/>
    <lineage>
        <taxon>Eukaryota</taxon>
        <taxon>Viridiplantae</taxon>
        <taxon>Streptophyta</taxon>
        <taxon>Embryophyta</taxon>
        <taxon>Tracheophyta</taxon>
        <taxon>Spermatophyta</taxon>
        <taxon>Magnoliopsida</taxon>
        <taxon>eudicotyledons</taxon>
        <taxon>Gunneridae</taxon>
        <taxon>Pentapetalae</taxon>
        <taxon>rosids</taxon>
        <taxon>fabids</taxon>
        <taxon>Malpighiales</taxon>
        <taxon>Euphorbiaceae</taxon>
        <taxon>Crotonoideae</taxon>
        <taxon>Manihoteae</taxon>
        <taxon>Manihot</taxon>
    </lineage>
</organism>
<dbReference type="PANTHER" id="PTHR37214">
    <property type="entry name" value="CYTOMEGALOVIRUS UL139 PROTEIN"/>
    <property type="match status" value="1"/>
</dbReference>
<evidence type="ECO:0000313" key="2">
    <source>
        <dbReference type="EMBL" id="OAY25142.1"/>
    </source>
</evidence>
<dbReference type="PANTHER" id="PTHR37214:SF2">
    <property type="entry name" value="CYTOMEGALOVIRUS UL139 PROTEIN"/>
    <property type="match status" value="1"/>
</dbReference>
<evidence type="ECO:0000313" key="3">
    <source>
        <dbReference type="Proteomes" id="UP000091857"/>
    </source>
</evidence>
<dbReference type="EMBL" id="CM004403">
    <property type="protein sequence ID" value="OAY25142.1"/>
    <property type="molecule type" value="Genomic_DNA"/>
</dbReference>
<evidence type="ECO:0000256" key="1">
    <source>
        <dbReference type="SAM" id="Coils"/>
    </source>
</evidence>
<dbReference type="Gramene" id="Manes.17G070400.1.v8.1">
    <property type="protein sequence ID" value="Manes.17G070400.1.v8.1.CDS"/>
    <property type="gene ID" value="Manes.17G070400.v8.1"/>
</dbReference>
<comment type="caution">
    <text evidence="2">The sequence shown here is derived from an EMBL/GenBank/DDBJ whole genome shotgun (WGS) entry which is preliminary data.</text>
</comment>
<dbReference type="Pfam" id="PF12507">
    <property type="entry name" value="HCMV_UL139"/>
    <property type="match status" value="1"/>
</dbReference>
<dbReference type="InterPro" id="IPR021042">
    <property type="entry name" value="Herpes_UL139_cytomegalovirus"/>
</dbReference>
<name>A0A2C9U5V0_MANES</name>